<evidence type="ECO:0000313" key="2">
    <source>
        <dbReference type="EMBL" id="KIW25725.1"/>
    </source>
</evidence>
<reference evidence="2 3" key="1">
    <citation type="submission" date="2015-01" db="EMBL/GenBank/DDBJ databases">
        <title>The Genome Sequence of Cladophialophora immunda CBS83496.</title>
        <authorList>
            <consortium name="The Broad Institute Genomics Platform"/>
            <person name="Cuomo C."/>
            <person name="de Hoog S."/>
            <person name="Gorbushina A."/>
            <person name="Stielow B."/>
            <person name="Teixiera M."/>
            <person name="Abouelleil A."/>
            <person name="Chapman S.B."/>
            <person name="Priest M."/>
            <person name="Young S.K."/>
            <person name="Wortman J."/>
            <person name="Nusbaum C."/>
            <person name="Birren B."/>
        </authorList>
    </citation>
    <scope>NUCLEOTIDE SEQUENCE [LARGE SCALE GENOMIC DNA]</scope>
    <source>
        <strain evidence="2 3">CBS 83496</strain>
    </source>
</reference>
<dbReference type="OrthoDB" id="10281834at2759"/>
<dbReference type="GeneID" id="27348074"/>
<dbReference type="HOGENOM" id="CLU_963129_0_0_1"/>
<dbReference type="Proteomes" id="UP000054466">
    <property type="component" value="Unassembled WGS sequence"/>
</dbReference>
<dbReference type="RefSeq" id="XP_016245941.1">
    <property type="nucleotide sequence ID" value="XM_016396085.1"/>
</dbReference>
<keyword evidence="1" id="KW-0472">Membrane</keyword>
<keyword evidence="1" id="KW-0812">Transmembrane</keyword>
<proteinExistence type="predicted"/>
<accession>A0A0D2C5G4</accession>
<dbReference type="VEuPathDB" id="FungiDB:PV07_08880"/>
<keyword evidence="1" id="KW-1133">Transmembrane helix</keyword>
<keyword evidence="3" id="KW-1185">Reference proteome</keyword>
<organism evidence="2 3">
    <name type="scientific">Cladophialophora immunda</name>
    <dbReference type="NCBI Taxonomy" id="569365"/>
    <lineage>
        <taxon>Eukaryota</taxon>
        <taxon>Fungi</taxon>
        <taxon>Dikarya</taxon>
        <taxon>Ascomycota</taxon>
        <taxon>Pezizomycotina</taxon>
        <taxon>Eurotiomycetes</taxon>
        <taxon>Chaetothyriomycetidae</taxon>
        <taxon>Chaetothyriales</taxon>
        <taxon>Herpotrichiellaceae</taxon>
        <taxon>Cladophialophora</taxon>
    </lineage>
</organism>
<gene>
    <name evidence="2" type="ORF">PV07_08880</name>
</gene>
<feature type="transmembrane region" description="Helical" evidence="1">
    <location>
        <begin position="257"/>
        <end position="282"/>
    </location>
</feature>
<evidence type="ECO:0000256" key="1">
    <source>
        <dbReference type="SAM" id="Phobius"/>
    </source>
</evidence>
<protein>
    <submittedName>
        <fullName evidence="2">Uncharacterized protein</fullName>
    </submittedName>
</protein>
<dbReference type="EMBL" id="KN847044">
    <property type="protein sequence ID" value="KIW25725.1"/>
    <property type="molecule type" value="Genomic_DNA"/>
</dbReference>
<evidence type="ECO:0000313" key="3">
    <source>
        <dbReference type="Proteomes" id="UP000054466"/>
    </source>
</evidence>
<name>A0A0D2C5G4_9EURO</name>
<dbReference type="AlphaFoldDB" id="A0A0D2C5G4"/>
<sequence length="289" mass="32050">MPSPQTTSVQPELEPDSAYYRVKTHPRNGSAKFEIVGTQRGLPAWTKLSKFRKMRKGFLCVRVNDQIVVYWMDDQNTAQEAKALVLEIRVLKAERIPAMEDTKNITLLLVAWFYDGAAAGSRSSRSPNLILSSHIDVISIDTVKKVMSREKKIAIRDVLIFHTMTNIPASEVKWLPRVGTVSPMKSPKKKTVLAVGIPPKSEESPPDDQIQEECAPSLLDAENARNRIVLSRPYERTPTPSPSPMPTPPPHVLGSGFISSGFISSGFISFGFISFGFISFGFNSSGFIR</sequence>